<evidence type="ECO:0000259" key="6">
    <source>
        <dbReference type="Pfam" id="PF12698"/>
    </source>
</evidence>
<dbReference type="Proteomes" id="UP001596439">
    <property type="component" value="Unassembled WGS sequence"/>
</dbReference>
<dbReference type="InterPro" id="IPR052902">
    <property type="entry name" value="ABC-2_transporter"/>
</dbReference>
<dbReference type="Pfam" id="PF12698">
    <property type="entry name" value="ABC2_membrane_3"/>
    <property type="match status" value="1"/>
</dbReference>
<comment type="caution">
    <text evidence="7">The sequence shown here is derived from an EMBL/GenBank/DDBJ whole genome shotgun (WGS) entry which is preliminary data.</text>
</comment>
<feature type="transmembrane region" description="Helical" evidence="5">
    <location>
        <begin position="257"/>
        <end position="279"/>
    </location>
</feature>
<comment type="subcellular location">
    <subcellularLocation>
        <location evidence="1">Membrane</location>
        <topology evidence="1">Multi-pass membrane protein</topology>
    </subcellularLocation>
</comment>
<feature type="domain" description="ABC-2 type transporter transmembrane" evidence="6">
    <location>
        <begin position="15"/>
        <end position="356"/>
    </location>
</feature>
<evidence type="ECO:0000256" key="1">
    <source>
        <dbReference type="ARBA" id="ARBA00004141"/>
    </source>
</evidence>
<feature type="transmembrane region" description="Helical" evidence="5">
    <location>
        <begin position="336"/>
        <end position="359"/>
    </location>
</feature>
<dbReference type="PANTHER" id="PTHR43027:SF1">
    <property type="entry name" value="DOXORUBICIN RESISTANCE ABC TRANSPORTER PERMEASE PROTEIN DRRC-RELATED"/>
    <property type="match status" value="1"/>
</dbReference>
<evidence type="ECO:0000256" key="5">
    <source>
        <dbReference type="SAM" id="Phobius"/>
    </source>
</evidence>
<proteinExistence type="predicted"/>
<protein>
    <submittedName>
        <fullName evidence="7">ABC transporter permease</fullName>
    </submittedName>
</protein>
<name>A0ABW2PIR8_9BACL</name>
<feature type="transmembrane region" description="Helical" evidence="5">
    <location>
        <begin position="286"/>
        <end position="308"/>
    </location>
</feature>
<dbReference type="InterPro" id="IPR013525">
    <property type="entry name" value="ABC2_TM"/>
</dbReference>
<reference evidence="8" key="1">
    <citation type="journal article" date="2019" name="Int. J. Syst. Evol. Microbiol.">
        <title>The Global Catalogue of Microorganisms (GCM) 10K type strain sequencing project: providing services to taxonomists for standard genome sequencing and annotation.</title>
        <authorList>
            <consortium name="The Broad Institute Genomics Platform"/>
            <consortium name="The Broad Institute Genome Sequencing Center for Infectious Disease"/>
            <person name="Wu L."/>
            <person name="Ma J."/>
        </authorList>
    </citation>
    <scope>NUCLEOTIDE SEQUENCE [LARGE SCALE GENOMIC DNA]</scope>
    <source>
        <strain evidence="8">CCUG 55590</strain>
    </source>
</reference>
<evidence type="ECO:0000256" key="3">
    <source>
        <dbReference type="ARBA" id="ARBA00022989"/>
    </source>
</evidence>
<gene>
    <name evidence="7" type="ORF">ACFQO8_02550</name>
</gene>
<evidence type="ECO:0000256" key="2">
    <source>
        <dbReference type="ARBA" id="ARBA00022692"/>
    </source>
</evidence>
<accession>A0ABW2PIR8</accession>
<feature type="transmembrane region" description="Helical" evidence="5">
    <location>
        <begin position="218"/>
        <end position="245"/>
    </location>
</feature>
<evidence type="ECO:0000256" key="4">
    <source>
        <dbReference type="ARBA" id="ARBA00023136"/>
    </source>
</evidence>
<feature type="transmembrane region" description="Helical" evidence="5">
    <location>
        <begin position="16"/>
        <end position="35"/>
    </location>
</feature>
<organism evidence="7 8">
    <name type="scientific">Exiguobacterium aestuarii</name>
    <dbReference type="NCBI Taxonomy" id="273527"/>
    <lineage>
        <taxon>Bacteria</taxon>
        <taxon>Bacillati</taxon>
        <taxon>Bacillota</taxon>
        <taxon>Bacilli</taxon>
        <taxon>Bacillales</taxon>
        <taxon>Bacillales Family XII. Incertae Sedis</taxon>
        <taxon>Exiguobacterium</taxon>
    </lineage>
</organism>
<evidence type="ECO:0000313" key="8">
    <source>
        <dbReference type="Proteomes" id="UP001596439"/>
    </source>
</evidence>
<dbReference type="EMBL" id="JBHTCE010000001">
    <property type="protein sequence ID" value="MFC7389007.1"/>
    <property type="molecule type" value="Genomic_DNA"/>
</dbReference>
<feature type="transmembrane region" description="Helical" evidence="5">
    <location>
        <begin position="175"/>
        <end position="197"/>
    </location>
</feature>
<dbReference type="PANTHER" id="PTHR43027">
    <property type="entry name" value="DOXORUBICIN RESISTANCE ABC TRANSPORTER PERMEASE PROTEIN DRRC-RELATED"/>
    <property type="match status" value="1"/>
</dbReference>
<keyword evidence="3 5" id="KW-1133">Transmembrane helix</keyword>
<sequence>MVLIRHVAKRMLRKKGLWVFTFVSMFGFALILSFVGSTSSLNASIGIVDEDGGILAERLIEEAERFGRVTLLETSGEDVLLEGEDIVLLIPENFTERAFNEDMPRLSFSAIAGSDAALVEQALNGHLSRERQLLEASGFDEETFEQLAAEETENGYTLSSEPFQESVATTARTQAFFGLLSFIMMSTFLQFIPMFVADDRDEKIYARLFASPVTPRRYFASLLLAFYLVGYVYVMLLIGVSLVLYGQDVWTHLPTVFALFSAYLLVCLAFGGLIAVFATNREKANIFQISVTMASAITGGAFISLLWLPESLKVVGRFLPTYWLNNGVITMYEGQFPFFSILVMIGMTGIVFLLTILVLKKRPLTT</sequence>
<keyword evidence="4 5" id="KW-0472">Membrane</keyword>
<dbReference type="RefSeq" id="WP_214786669.1">
    <property type="nucleotide sequence ID" value="NZ_JANIEL010000053.1"/>
</dbReference>
<evidence type="ECO:0000313" key="7">
    <source>
        <dbReference type="EMBL" id="MFC7389007.1"/>
    </source>
</evidence>
<keyword evidence="2 5" id="KW-0812">Transmembrane</keyword>
<keyword evidence="8" id="KW-1185">Reference proteome</keyword>